<dbReference type="Proteomes" id="UP000811609">
    <property type="component" value="Chromosome 8"/>
</dbReference>
<comment type="caution">
    <text evidence="1">The sequence shown here is derived from an EMBL/GenBank/DDBJ whole genome shotgun (WGS) entry which is preliminary data.</text>
</comment>
<gene>
    <name evidence="1" type="ORF">CIPAW_08G049400</name>
</gene>
<accession>A0A8T1PRQ3</accession>
<dbReference type="EMBL" id="CM031816">
    <property type="protein sequence ID" value="KAG6644343.1"/>
    <property type="molecule type" value="Genomic_DNA"/>
</dbReference>
<proteinExistence type="predicted"/>
<dbReference type="AlphaFoldDB" id="A0A8T1PRQ3"/>
<keyword evidence="2" id="KW-1185">Reference proteome</keyword>
<evidence type="ECO:0000313" key="1">
    <source>
        <dbReference type="EMBL" id="KAG6644343.1"/>
    </source>
</evidence>
<organism evidence="1 2">
    <name type="scientific">Carya illinoinensis</name>
    <name type="common">Pecan</name>
    <dbReference type="NCBI Taxonomy" id="32201"/>
    <lineage>
        <taxon>Eukaryota</taxon>
        <taxon>Viridiplantae</taxon>
        <taxon>Streptophyta</taxon>
        <taxon>Embryophyta</taxon>
        <taxon>Tracheophyta</taxon>
        <taxon>Spermatophyta</taxon>
        <taxon>Magnoliopsida</taxon>
        <taxon>eudicotyledons</taxon>
        <taxon>Gunneridae</taxon>
        <taxon>Pentapetalae</taxon>
        <taxon>rosids</taxon>
        <taxon>fabids</taxon>
        <taxon>Fagales</taxon>
        <taxon>Juglandaceae</taxon>
        <taxon>Carya</taxon>
    </lineage>
</organism>
<reference evidence="1" key="1">
    <citation type="submission" date="2020-12" db="EMBL/GenBank/DDBJ databases">
        <title>WGS assembly of Carya illinoinensis cv. Pawnee.</title>
        <authorList>
            <person name="Platts A."/>
            <person name="Shu S."/>
            <person name="Wright S."/>
            <person name="Barry K."/>
            <person name="Edger P."/>
            <person name="Pires J.C."/>
            <person name="Schmutz J."/>
        </authorList>
    </citation>
    <scope>NUCLEOTIDE SEQUENCE</scope>
    <source>
        <tissue evidence="1">Leaf</tissue>
    </source>
</reference>
<sequence>MRNFEFWWHQDARLLRWQRAFHLVFPWDEEIKRELRQSGDVEVEVAVVLVVVAVAAAVGGSHTFRSGYDAACDAAAASFVVTTLVSTQGLASGEGLVADGALVSLTADVVGGCDGACPGSGGGGGGRGCGRVFASTGTGEFPVAGLVSTKCLVRGEGLAANRALINSFRGRCSRHLGRHGRTRRLVMLRGGGSCAAAATSEHDKAKSKVLFLCGWVIKPSSLRTLALRPWLKEMEVGVLEVERRGGCVWRIESFQRHLFCPFASDSTETK</sequence>
<protein>
    <submittedName>
        <fullName evidence="1">Uncharacterized protein</fullName>
    </submittedName>
</protein>
<name>A0A8T1PRQ3_CARIL</name>
<evidence type="ECO:0000313" key="2">
    <source>
        <dbReference type="Proteomes" id="UP000811609"/>
    </source>
</evidence>